<proteinExistence type="predicted"/>
<gene>
    <name evidence="1" type="ORF">DHETER_LOCUS10995</name>
</gene>
<name>A0ACA9P4U0_9GLOM</name>
<reference evidence="1" key="1">
    <citation type="submission" date="2021-06" db="EMBL/GenBank/DDBJ databases">
        <authorList>
            <person name="Kallberg Y."/>
            <person name="Tangrot J."/>
            <person name="Rosling A."/>
        </authorList>
    </citation>
    <scope>NUCLEOTIDE SEQUENCE</scope>
    <source>
        <strain evidence="1">IL203A</strain>
    </source>
</reference>
<sequence length="41" mass="4793">EQDVRKDCENDIEDCNDAVGKDDFEDDAIEEEDYRDDIIVV</sequence>
<evidence type="ECO:0000313" key="2">
    <source>
        <dbReference type="Proteomes" id="UP000789702"/>
    </source>
</evidence>
<comment type="caution">
    <text evidence="1">The sequence shown here is derived from an EMBL/GenBank/DDBJ whole genome shotgun (WGS) entry which is preliminary data.</text>
</comment>
<dbReference type="EMBL" id="CAJVPU010022840">
    <property type="protein sequence ID" value="CAG8686713.1"/>
    <property type="molecule type" value="Genomic_DNA"/>
</dbReference>
<protein>
    <submittedName>
        <fullName evidence="1">15321_t:CDS:1</fullName>
    </submittedName>
</protein>
<keyword evidence="2" id="KW-1185">Reference proteome</keyword>
<evidence type="ECO:0000313" key="1">
    <source>
        <dbReference type="EMBL" id="CAG8686713.1"/>
    </source>
</evidence>
<feature type="non-terminal residue" evidence="1">
    <location>
        <position position="1"/>
    </location>
</feature>
<organism evidence="1 2">
    <name type="scientific">Dentiscutata heterogama</name>
    <dbReference type="NCBI Taxonomy" id="1316150"/>
    <lineage>
        <taxon>Eukaryota</taxon>
        <taxon>Fungi</taxon>
        <taxon>Fungi incertae sedis</taxon>
        <taxon>Mucoromycota</taxon>
        <taxon>Glomeromycotina</taxon>
        <taxon>Glomeromycetes</taxon>
        <taxon>Diversisporales</taxon>
        <taxon>Gigasporaceae</taxon>
        <taxon>Dentiscutata</taxon>
    </lineage>
</organism>
<accession>A0ACA9P4U0</accession>
<dbReference type="Proteomes" id="UP000789702">
    <property type="component" value="Unassembled WGS sequence"/>
</dbReference>